<dbReference type="PANTHER" id="PTHR33885">
    <property type="entry name" value="PHAGE SHOCK PROTEIN C"/>
    <property type="match status" value="1"/>
</dbReference>
<name>A0A432W6Y0_9GAMM</name>
<dbReference type="GO" id="GO:0005886">
    <property type="term" value="C:plasma membrane"/>
    <property type="evidence" value="ECO:0007669"/>
    <property type="project" value="UniProtKB-SubCell"/>
</dbReference>
<dbReference type="EMBL" id="PIPL01000001">
    <property type="protein sequence ID" value="RUO25792.1"/>
    <property type="molecule type" value="Genomic_DNA"/>
</dbReference>
<evidence type="ECO:0000256" key="1">
    <source>
        <dbReference type="ARBA" id="ARBA00004162"/>
    </source>
</evidence>
<dbReference type="RefSeq" id="WP_126802610.1">
    <property type="nucleotide sequence ID" value="NZ_PIPL01000001.1"/>
</dbReference>
<evidence type="ECO:0000313" key="8">
    <source>
        <dbReference type="EMBL" id="RUO25792.1"/>
    </source>
</evidence>
<keyword evidence="3 6" id="KW-0812">Transmembrane</keyword>
<evidence type="ECO:0000259" key="7">
    <source>
        <dbReference type="Pfam" id="PF04024"/>
    </source>
</evidence>
<protein>
    <submittedName>
        <fullName evidence="8">Envelope stress response membrane protein PspC</fullName>
    </submittedName>
</protein>
<evidence type="ECO:0000313" key="9">
    <source>
        <dbReference type="Proteomes" id="UP000288293"/>
    </source>
</evidence>
<sequence length="142" mass="16266">MSELKKKFYRDTRRGKVGGVCAGIARYFGWEVWVVRVVAITALILMGKLTFIAYIAAWIIFDKEPATTSHGGQVLKETTTVERTSDGRAIEVKTRVWEAGEPPKEALKDIQARFQQMEQSIRNMETYVTSSEFKVRQEFNQL</sequence>
<evidence type="ECO:0000256" key="3">
    <source>
        <dbReference type="ARBA" id="ARBA00022692"/>
    </source>
</evidence>
<dbReference type="Pfam" id="PF04024">
    <property type="entry name" value="PspC"/>
    <property type="match status" value="1"/>
</dbReference>
<keyword evidence="9" id="KW-1185">Reference proteome</keyword>
<keyword evidence="2" id="KW-1003">Cell membrane</keyword>
<evidence type="ECO:0000256" key="2">
    <source>
        <dbReference type="ARBA" id="ARBA00022475"/>
    </source>
</evidence>
<feature type="domain" description="Phage shock protein PspC N-terminal" evidence="7">
    <location>
        <begin position="6"/>
        <end position="64"/>
    </location>
</feature>
<comment type="caution">
    <text evidence="8">The sequence shown here is derived from an EMBL/GenBank/DDBJ whole genome shotgun (WGS) entry which is preliminary data.</text>
</comment>
<comment type="subcellular location">
    <subcellularLocation>
        <location evidence="1">Cell membrane</location>
        <topology evidence="1">Single-pass membrane protein</topology>
    </subcellularLocation>
</comment>
<dbReference type="InterPro" id="IPR007168">
    <property type="entry name" value="Phageshock_PspC_N"/>
</dbReference>
<dbReference type="InterPro" id="IPR014320">
    <property type="entry name" value="Phageshock_PspC"/>
</dbReference>
<dbReference type="OrthoDB" id="7359894at2"/>
<reference evidence="8 9" key="1">
    <citation type="journal article" date="2011" name="Front. Microbiol.">
        <title>Genomic signatures of strain selection and enhancement in Bacillus atrophaeus var. globigii, a historical biowarfare simulant.</title>
        <authorList>
            <person name="Gibbons H.S."/>
            <person name="Broomall S.M."/>
            <person name="McNew L.A."/>
            <person name="Daligault H."/>
            <person name="Chapman C."/>
            <person name="Bruce D."/>
            <person name="Karavis M."/>
            <person name="Krepps M."/>
            <person name="McGregor P.A."/>
            <person name="Hong C."/>
            <person name="Park K.H."/>
            <person name="Akmal A."/>
            <person name="Feldman A."/>
            <person name="Lin J.S."/>
            <person name="Chang W.E."/>
            <person name="Higgs B.W."/>
            <person name="Demirev P."/>
            <person name="Lindquist J."/>
            <person name="Liem A."/>
            <person name="Fochler E."/>
            <person name="Read T.D."/>
            <person name="Tapia R."/>
            <person name="Johnson S."/>
            <person name="Bishop-Lilly K.A."/>
            <person name="Detter C."/>
            <person name="Han C."/>
            <person name="Sozhamannan S."/>
            <person name="Rosenzweig C.N."/>
            <person name="Skowronski E.W."/>
        </authorList>
    </citation>
    <scope>NUCLEOTIDE SEQUENCE [LARGE SCALE GENOMIC DNA]</scope>
    <source>
        <strain evidence="8 9">MLST1</strain>
    </source>
</reference>
<dbReference type="AlphaFoldDB" id="A0A432W6Y0"/>
<proteinExistence type="predicted"/>
<dbReference type="InterPro" id="IPR052027">
    <property type="entry name" value="PspC"/>
</dbReference>
<keyword evidence="4 6" id="KW-1133">Transmembrane helix</keyword>
<dbReference type="NCBIfam" id="TIGR02978">
    <property type="entry name" value="phageshock_pspC"/>
    <property type="match status" value="1"/>
</dbReference>
<keyword evidence="5 6" id="KW-0472">Membrane</keyword>
<evidence type="ECO:0000256" key="5">
    <source>
        <dbReference type="ARBA" id="ARBA00023136"/>
    </source>
</evidence>
<organism evidence="8 9">
    <name type="scientific">Aliidiomarina minuta</name>
    <dbReference type="NCBI Taxonomy" id="880057"/>
    <lineage>
        <taxon>Bacteria</taxon>
        <taxon>Pseudomonadati</taxon>
        <taxon>Pseudomonadota</taxon>
        <taxon>Gammaproteobacteria</taxon>
        <taxon>Alteromonadales</taxon>
        <taxon>Idiomarinaceae</taxon>
        <taxon>Aliidiomarina</taxon>
    </lineage>
</organism>
<evidence type="ECO:0000256" key="6">
    <source>
        <dbReference type="SAM" id="Phobius"/>
    </source>
</evidence>
<accession>A0A432W6Y0</accession>
<feature type="transmembrane region" description="Helical" evidence="6">
    <location>
        <begin position="33"/>
        <end position="61"/>
    </location>
</feature>
<dbReference type="PANTHER" id="PTHR33885:SF3">
    <property type="entry name" value="PHAGE SHOCK PROTEIN C"/>
    <property type="match status" value="1"/>
</dbReference>
<gene>
    <name evidence="8" type="primary">pspC</name>
    <name evidence="8" type="ORF">CWE09_03410</name>
</gene>
<evidence type="ECO:0000256" key="4">
    <source>
        <dbReference type="ARBA" id="ARBA00022989"/>
    </source>
</evidence>
<dbReference type="Proteomes" id="UP000288293">
    <property type="component" value="Unassembled WGS sequence"/>
</dbReference>